<dbReference type="AlphaFoldDB" id="A0A7K0CW90"/>
<comment type="caution">
    <text evidence="2">The sequence shown here is derived from an EMBL/GenBank/DDBJ whole genome shotgun (WGS) entry which is preliminary data.</text>
</comment>
<organism evidence="2 3">
    <name type="scientific">Nocardia macrotermitis</name>
    <dbReference type="NCBI Taxonomy" id="2585198"/>
    <lineage>
        <taxon>Bacteria</taxon>
        <taxon>Bacillati</taxon>
        <taxon>Actinomycetota</taxon>
        <taxon>Actinomycetes</taxon>
        <taxon>Mycobacteriales</taxon>
        <taxon>Nocardiaceae</taxon>
        <taxon>Nocardia</taxon>
    </lineage>
</organism>
<dbReference type="EMBL" id="WEGK01000002">
    <property type="protein sequence ID" value="MQY17769.1"/>
    <property type="molecule type" value="Genomic_DNA"/>
</dbReference>
<proteinExistence type="predicted"/>
<keyword evidence="3" id="KW-1185">Reference proteome</keyword>
<reference evidence="2 3" key="1">
    <citation type="submission" date="2019-10" db="EMBL/GenBank/DDBJ databases">
        <title>Nocardia macrotermitis sp. nov. and Nocardia aurantia sp. nov., isolated from the gut of fungus growing-termite Macrotermes natalensis.</title>
        <authorList>
            <person name="Benndorf R."/>
            <person name="Schwitalla J."/>
            <person name="Martin K."/>
            <person name="De Beer W."/>
            <person name="Kaster A.-K."/>
            <person name="Vollmers J."/>
            <person name="Poulsen M."/>
            <person name="Beemelmanns C."/>
        </authorList>
    </citation>
    <scope>NUCLEOTIDE SEQUENCE [LARGE SCALE GENOMIC DNA]</scope>
    <source>
        <strain evidence="2 3">RB20</strain>
    </source>
</reference>
<evidence type="ECO:0000313" key="3">
    <source>
        <dbReference type="Proteomes" id="UP000438448"/>
    </source>
</evidence>
<dbReference type="InterPro" id="IPR036271">
    <property type="entry name" value="Tet_transcr_reg_TetR-rel_C_sf"/>
</dbReference>
<accession>A0A7K0CW90</accession>
<dbReference type="InterPro" id="IPR041467">
    <property type="entry name" value="Sco4008_C"/>
</dbReference>
<name>A0A7K0CW90_9NOCA</name>
<dbReference type="Proteomes" id="UP000438448">
    <property type="component" value="Unassembled WGS sequence"/>
</dbReference>
<dbReference type="SUPFAM" id="SSF48498">
    <property type="entry name" value="Tetracyclin repressor-like, C-terminal domain"/>
    <property type="match status" value="1"/>
</dbReference>
<evidence type="ECO:0000259" key="1">
    <source>
        <dbReference type="Pfam" id="PF17926"/>
    </source>
</evidence>
<dbReference type="Pfam" id="PF17926">
    <property type="entry name" value="TetR_C_21"/>
    <property type="match status" value="1"/>
</dbReference>
<sequence>MPCRAQNSSSSRVADADRRDAAKLRAIADAQTAGRIRPGDPFDVLALVIAMSMAWSPVSNVYSATADEPPDHHTRRRTLLHETVTRALTPTPEPSN</sequence>
<feature type="domain" description="HTH-type transcriptional repressor Sco4008 C-terminal" evidence="1">
    <location>
        <begin position="12"/>
        <end position="86"/>
    </location>
</feature>
<evidence type="ECO:0000313" key="2">
    <source>
        <dbReference type="EMBL" id="MQY17769.1"/>
    </source>
</evidence>
<protein>
    <recommendedName>
        <fullName evidence="1">HTH-type transcriptional repressor Sco4008 C-terminal domain-containing protein</fullName>
    </recommendedName>
</protein>
<dbReference type="Gene3D" id="1.10.357.10">
    <property type="entry name" value="Tetracycline Repressor, domain 2"/>
    <property type="match status" value="1"/>
</dbReference>
<gene>
    <name evidence="2" type="ORF">NRB20_08350</name>
</gene>